<gene>
    <name evidence="2" type="ORF">EJK17_08685</name>
</gene>
<evidence type="ECO:0000256" key="1">
    <source>
        <dbReference type="SAM" id="Phobius"/>
    </source>
</evidence>
<dbReference type="EMBL" id="RXIA01000025">
    <property type="protein sequence ID" value="RVU70256.1"/>
    <property type="molecule type" value="Genomic_DNA"/>
</dbReference>
<keyword evidence="1" id="KW-0472">Membrane</keyword>
<keyword evidence="1" id="KW-0812">Transmembrane</keyword>
<keyword evidence="1" id="KW-1133">Transmembrane helix</keyword>
<name>A0A437STI6_9LACO</name>
<evidence type="ECO:0000313" key="3">
    <source>
        <dbReference type="Proteomes" id="UP000288291"/>
    </source>
</evidence>
<sequence length="114" mass="12538">MRKEIRGAFAITGLVLGLFSLGVLACLIIFFYPIPSNLFSTIISLSLYASGLLSLGITILFAKVDYISLLLAGILLIGSIIFWTIIPELWWCLISAVVYTVIAIGTLWWNLKKG</sequence>
<feature type="transmembrane region" description="Helical" evidence="1">
    <location>
        <begin position="69"/>
        <end position="86"/>
    </location>
</feature>
<keyword evidence="3" id="KW-1185">Reference proteome</keyword>
<accession>A0A437STI6</accession>
<feature type="transmembrane region" description="Helical" evidence="1">
    <location>
        <begin position="38"/>
        <end position="62"/>
    </location>
</feature>
<dbReference type="PROSITE" id="PS51257">
    <property type="entry name" value="PROKAR_LIPOPROTEIN"/>
    <property type="match status" value="1"/>
</dbReference>
<dbReference type="AlphaFoldDB" id="A0A437STI6"/>
<organism evidence="2 3">
    <name type="scientific">Lactobacillus xujianguonis</name>
    <dbReference type="NCBI Taxonomy" id="2495899"/>
    <lineage>
        <taxon>Bacteria</taxon>
        <taxon>Bacillati</taxon>
        <taxon>Bacillota</taxon>
        <taxon>Bacilli</taxon>
        <taxon>Lactobacillales</taxon>
        <taxon>Lactobacillaceae</taxon>
        <taxon>Lactobacillus</taxon>
    </lineage>
</organism>
<feature type="transmembrane region" description="Helical" evidence="1">
    <location>
        <begin position="92"/>
        <end position="111"/>
    </location>
</feature>
<comment type="caution">
    <text evidence="2">The sequence shown here is derived from an EMBL/GenBank/DDBJ whole genome shotgun (WGS) entry which is preliminary data.</text>
</comment>
<proteinExistence type="predicted"/>
<reference evidence="2 3" key="1">
    <citation type="submission" date="2018-12" db="EMBL/GenBank/DDBJ databases">
        <authorList>
            <person name="Meng J."/>
        </authorList>
    </citation>
    <scope>NUCLEOTIDE SEQUENCE [LARGE SCALE GENOMIC DNA]</scope>
    <source>
        <strain evidence="2 3">HT111-2</strain>
    </source>
</reference>
<feature type="transmembrane region" description="Helical" evidence="1">
    <location>
        <begin position="7"/>
        <end position="32"/>
    </location>
</feature>
<evidence type="ECO:0000313" key="2">
    <source>
        <dbReference type="EMBL" id="RVU70256.1"/>
    </source>
</evidence>
<dbReference type="RefSeq" id="WP_103662309.1">
    <property type="nucleotide sequence ID" value="NZ_ML136893.1"/>
</dbReference>
<dbReference type="Proteomes" id="UP000288291">
    <property type="component" value="Unassembled WGS sequence"/>
</dbReference>
<protein>
    <submittedName>
        <fullName evidence="2">Uncharacterized protein</fullName>
    </submittedName>
</protein>